<protein>
    <recommendedName>
        <fullName evidence="5">DNA 3'-5' helicase</fullName>
        <ecNumber evidence="5">5.6.2.4</ecNumber>
    </recommendedName>
</protein>
<keyword evidence="8" id="KW-1185">Reference proteome</keyword>
<keyword evidence="3" id="KW-0413">Isomerase</keyword>
<comment type="caution">
    <text evidence="7">The sequence shown here is derived from an EMBL/GenBank/DDBJ whole genome shotgun (WGS) entry which is preliminary data.</text>
</comment>
<dbReference type="EMBL" id="NPHW01002924">
    <property type="protein sequence ID" value="OXV10497.1"/>
    <property type="molecule type" value="Genomic_DNA"/>
</dbReference>
<reference evidence="7 8" key="1">
    <citation type="journal article" date="2015" name="Environ. Microbiol.">
        <title>Metagenome sequence of Elaphomyces granulatus from sporocarp tissue reveals Ascomycota ectomycorrhizal fingerprints of genome expansion and a Proteobacteria-rich microbiome.</title>
        <authorList>
            <person name="Quandt C.A."/>
            <person name="Kohler A."/>
            <person name="Hesse C.N."/>
            <person name="Sharpton T.J."/>
            <person name="Martin F."/>
            <person name="Spatafora J.W."/>
        </authorList>
    </citation>
    <scope>NUCLEOTIDE SEQUENCE [LARGE SCALE GENOMIC DNA]</scope>
    <source>
        <strain evidence="7 8">OSC145934</strain>
    </source>
</reference>
<dbReference type="InterPro" id="IPR027417">
    <property type="entry name" value="P-loop_NTPase"/>
</dbReference>
<evidence type="ECO:0000313" key="7">
    <source>
        <dbReference type="EMBL" id="OXV10497.1"/>
    </source>
</evidence>
<evidence type="ECO:0000256" key="2">
    <source>
        <dbReference type="ARBA" id="ARBA00023125"/>
    </source>
</evidence>
<dbReference type="GO" id="GO:0009378">
    <property type="term" value="F:four-way junction helicase activity"/>
    <property type="evidence" value="ECO:0007669"/>
    <property type="project" value="TreeGrafter"/>
</dbReference>
<proteinExistence type="inferred from homology"/>
<dbReference type="Pfam" id="PF00271">
    <property type="entry name" value="Helicase_C"/>
    <property type="match status" value="1"/>
</dbReference>
<keyword evidence="2" id="KW-0238">DNA-binding</keyword>
<dbReference type="Proteomes" id="UP000243515">
    <property type="component" value="Unassembled WGS sequence"/>
</dbReference>
<dbReference type="PANTHER" id="PTHR13710">
    <property type="entry name" value="DNA HELICASE RECQ FAMILY MEMBER"/>
    <property type="match status" value="1"/>
</dbReference>
<gene>
    <name evidence="7" type="ORF">Egran_01742</name>
</gene>
<dbReference type="EC" id="5.6.2.4" evidence="5"/>
<sequence>MLNTETVYFACSATVDQESERFILHKCGFHPEGNNPGDLEIIRTSFDRPDISLCIYPIPAGKATAYELLAYLLKDAVDVKRVAGALQAVLVRQYRYPVGLHFSDASLRPGSNLQRIRETGLIYSGTTSLGMGIDIPDIEAVIQWDIPMSSDIKDLWQRIGRAVRKHGLLGIAVLFVPYWMFDRLGYGGPPAGQGVERCSYCANEATAPSIEARSGSK</sequence>
<evidence type="ECO:0000259" key="6">
    <source>
        <dbReference type="Pfam" id="PF00271"/>
    </source>
</evidence>
<dbReference type="InterPro" id="IPR001650">
    <property type="entry name" value="Helicase_C-like"/>
</dbReference>
<evidence type="ECO:0000313" key="8">
    <source>
        <dbReference type="Proteomes" id="UP000243515"/>
    </source>
</evidence>
<evidence type="ECO:0000256" key="4">
    <source>
        <dbReference type="ARBA" id="ARBA00034617"/>
    </source>
</evidence>
<feature type="domain" description="Helicase C-terminal" evidence="6">
    <location>
        <begin position="125"/>
        <end position="165"/>
    </location>
</feature>
<organism evidence="7 8">
    <name type="scientific">Elaphomyces granulatus</name>
    <dbReference type="NCBI Taxonomy" id="519963"/>
    <lineage>
        <taxon>Eukaryota</taxon>
        <taxon>Fungi</taxon>
        <taxon>Dikarya</taxon>
        <taxon>Ascomycota</taxon>
        <taxon>Pezizomycotina</taxon>
        <taxon>Eurotiomycetes</taxon>
        <taxon>Eurotiomycetidae</taxon>
        <taxon>Eurotiales</taxon>
        <taxon>Elaphomycetaceae</taxon>
        <taxon>Elaphomyces</taxon>
    </lineage>
</organism>
<dbReference type="GO" id="GO:0000724">
    <property type="term" value="P:double-strand break repair via homologous recombination"/>
    <property type="evidence" value="ECO:0007669"/>
    <property type="project" value="TreeGrafter"/>
</dbReference>
<evidence type="ECO:0000256" key="3">
    <source>
        <dbReference type="ARBA" id="ARBA00023235"/>
    </source>
</evidence>
<dbReference type="SUPFAM" id="SSF52540">
    <property type="entry name" value="P-loop containing nucleoside triphosphate hydrolases"/>
    <property type="match status" value="2"/>
</dbReference>
<dbReference type="Gene3D" id="3.40.50.300">
    <property type="entry name" value="P-loop containing nucleotide triphosphate hydrolases"/>
    <property type="match status" value="1"/>
</dbReference>
<dbReference type="GO" id="GO:0005694">
    <property type="term" value="C:chromosome"/>
    <property type="evidence" value="ECO:0007669"/>
    <property type="project" value="TreeGrafter"/>
</dbReference>
<dbReference type="PANTHER" id="PTHR13710:SF105">
    <property type="entry name" value="ATP-DEPENDENT DNA HELICASE Q1"/>
    <property type="match status" value="1"/>
</dbReference>
<dbReference type="GO" id="GO:0005737">
    <property type="term" value="C:cytoplasm"/>
    <property type="evidence" value="ECO:0007669"/>
    <property type="project" value="TreeGrafter"/>
</dbReference>
<comment type="catalytic activity">
    <reaction evidence="4">
        <text>Couples ATP hydrolysis with the unwinding of duplex DNA by translocating in the 3'-5' direction.</text>
        <dbReference type="EC" id="5.6.2.4"/>
    </reaction>
</comment>
<dbReference type="GO" id="GO:0003677">
    <property type="term" value="F:DNA binding"/>
    <property type="evidence" value="ECO:0007669"/>
    <property type="project" value="UniProtKB-KW"/>
</dbReference>
<evidence type="ECO:0000256" key="1">
    <source>
        <dbReference type="ARBA" id="ARBA00005446"/>
    </source>
</evidence>
<dbReference type="AlphaFoldDB" id="A0A232M325"/>
<dbReference type="GO" id="GO:0043138">
    <property type="term" value="F:3'-5' DNA helicase activity"/>
    <property type="evidence" value="ECO:0007669"/>
    <property type="project" value="UniProtKB-EC"/>
</dbReference>
<name>A0A232M325_9EURO</name>
<dbReference type="OrthoDB" id="5409596at2759"/>
<evidence type="ECO:0000256" key="5">
    <source>
        <dbReference type="ARBA" id="ARBA00034808"/>
    </source>
</evidence>
<accession>A0A232M325</accession>
<comment type="similarity">
    <text evidence="1">Belongs to the helicase family. RecQ subfamily.</text>
</comment>